<feature type="compositionally biased region" description="Low complexity" evidence="2">
    <location>
        <begin position="465"/>
        <end position="480"/>
    </location>
</feature>
<feature type="compositionally biased region" description="Polar residues" evidence="2">
    <location>
        <begin position="1081"/>
        <end position="1090"/>
    </location>
</feature>
<dbReference type="EMBL" id="ML213613">
    <property type="protein sequence ID" value="TFK36501.1"/>
    <property type="molecule type" value="Genomic_DNA"/>
</dbReference>
<dbReference type="STRING" id="68775.A0A5C3M5U9"/>
<dbReference type="PANTHER" id="PTHR23159">
    <property type="entry name" value="CENTROSOMAL PROTEIN 2"/>
    <property type="match status" value="1"/>
</dbReference>
<dbReference type="AlphaFoldDB" id="A0A5C3M5U9"/>
<feature type="compositionally biased region" description="Basic and acidic residues" evidence="2">
    <location>
        <begin position="375"/>
        <end position="397"/>
    </location>
</feature>
<feature type="region of interest" description="Disordered" evidence="2">
    <location>
        <begin position="1076"/>
        <end position="1266"/>
    </location>
</feature>
<evidence type="ECO:0000256" key="2">
    <source>
        <dbReference type="SAM" id="MobiDB-lite"/>
    </source>
</evidence>
<proteinExistence type="predicted"/>
<feature type="compositionally biased region" description="Polar residues" evidence="2">
    <location>
        <begin position="1213"/>
        <end position="1224"/>
    </location>
</feature>
<evidence type="ECO:0000256" key="1">
    <source>
        <dbReference type="SAM" id="Coils"/>
    </source>
</evidence>
<evidence type="ECO:0000313" key="3">
    <source>
        <dbReference type="EMBL" id="TFK36501.1"/>
    </source>
</evidence>
<feature type="compositionally biased region" description="Basic and acidic residues" evidence="2">
    <location>
        <begin position="952"/>
        <end position="969"/>
    </location>
</feature>
<dbReference type="OrthoDB" id="2593174at2759"/>
<feature type="compositionally biased region" description="Polar residues" evidence="2">
    <location>
        <begin position="183"/>
        <end position="195"/>
    </location>
</feature>
<feature type="coiled-coil region" evidence="1">
    <location>
        <begin position="578"/>
        <end position="713"/>
    </location>
</feature>
<name>A0A5C3M5U9_9AGAR</name>
<reference evidence="3 4" key="1">
    <citation type="journal article" date="2019" name="Nat. Ecol. Evol.">
        <title>Megaphylogeny resolves global patterns of mushroom evolution.</title>
        <authorList>
            <person name="Varga T."/>
            <person name="Krizsan K."/>
            <person name="Foldi C."/>
            <person name="Dima B."/>
            <person name="Sanchez-Garcia M."/>
            <person name="Sanchez-Ramirez S."/>
            <person name="Szollosi G.J."/>
            <person name="Szarkandi J.G."/>
            <person name="Papp V."/>
            <person name="Albert L."/>
            <person name="Andreopoulos W."/>
            <person name="Angelini C."/>
            <person name="Antonin V."/>
            <person name="Barry K.W."/>
            <person name="Bougher N.L."/>
            <person name="Buchanan P."/>
            <person name="Buyck B."/>
            <person name="Bense V."/>
            <person name="Catcheside P."/>
            <person name="Chovatia M."/>
            <person name="Cooper J."/>
            <person name="Damon W."/>
            <person name="Desjardin D."/>
            <person name="Finy P."/>
            <person name="Geml J."/>
            <person name="Haridas S."/>
            <person name="Hughes K."/>
            <person name="Justo A."/>
            <person name="Karasinski D."/>
            <person name="Kautmanova I."/>
            <person name="Kiss B."/>
            <person name="Kocsube S."/>
            <person name="Kotiranta H."/>
            <person name="LaButti K.M."/>
            <person name="Lechner B.E."/>
            <person name="Liimatainen K."/>
            <person name="Lipzen A."/>
            <person name="Lukacs Z."/>
            <person name="Mihaltcheva S."/>
            <person name="Morgado L.N."/>
            <person name="Niskanen T."/>
            <person name="Noordeloos M.E."/>
            <person name="Ohm R.A."/>
            <person name="Ortiz-Santana B."/>
            <person name="Ovrebo C."/>
            <person name="Racz N."/>
            <person name="Riley R."/>
            <person name="Savchenko A."/>
            <person name="Shiryaev A."/>
            <person name="Soop K."/>
            <person name="Spirin V."/>
            <person name="Szebenyi C."/>
            <person name="Tomsovsky M."/>
            <person name="Tulloss R.E."/>
            <person name="Uehling J."/>
            <person name="Grigoriev I.V."/>
            <person name="Vagvolgyi C."/>
            <person name="Papp T."/>
            <person name="Martin F.M."/>
            <person name="Miettinen O."/>
            <person name="Hibbett D.S."/>
            <person name="Nagy L.G."/>
        </authorList>
    </citation>
    <scope>NUCLEOTIDE SEQUENCE [LARGE SCALE GENOMIC DNA]</scope>
    <source>
        <strain evidence="3 4">CBS 166.37</strain>
    </source>
</reference>
<feature type="compositionally biased region" description="Polar residues" evidence="2">
    <location>
        <begin position="358"/>
        <end position="373"/>
    </location>
</feature>
<feature type="region of interest" description="Disordered" evidence="2">
    <location>
        <begin position="458"/>
        <end position="480"/>
    </location>
</feature>
<sequence>MWSKISHALKPRQTHDEEPSSRLEVMSGVLEQHPNLSVFHPNEVAPNATSSNNNPSPPGSPSKSASRRGMFKRMSKAPPREDTESMRSPSPFKLPIGLPKKVKSTLDFHGNGSQLSLATSGMDVSRPSQDMARRPSQDMLRPSQDSVRSTADTLRRPSLDMLRADSSRPSQDSLRLNGASRLSPDNSSQSPSTPNFDGKFSSVRSILRDPKTPGTGQNVRFFSRDAYKVISPDQSMEENFMSLPQQPQRQELQTAFLDRLNQASPENASMPSVTRAATNSHKSRPSVAEVFSPLNTPDASHDSNKSVVDMSMSSVAPPATDFTNLFDMSQQLELPAFPPGLDFDVNAPMLDSAVELNTSADMDNNGGQMTSTPYKPKDKGKGKEKSIEEADANKENLEVTAPTIVDEAVFHSKEKPPRMPTPLHDRSQSFSFGQTVFYSMANSTGTSKGSVDLSAAYPSSDLKGDSPASTSSTKSRSRALSDSVFQNMIRSAAANKAPEADINDESSSELVVYGSSEPDPFRADANTYYTPQTMIPVTPPQGAPKHTRKTSKEESIIFSLQTQLALQTELCGQYETDLRARDEMVEILSKKLADAEKEETKRKNALRSWKKKVQELERACRHLEEEVDSSRHESMERSVMDEASGEALRMLHRQIAGLERERGEWTRKEEMLREEVETLEGLVKDRTDDVMNLKEMLWNRDESERELKEGLREAKEQIDMLGNVSVAMIDEELLKNLSKEKEQKGEEEMHRSSTAEVGWQQERAELLNKVESAEVAKAALEEELESVKAQLKVKDDEYAILKNELEAQWEHTEGASEKISALEKGRKELEEERDMLKREVAELEQRMSSMEVEWNESENRKNELEAEVQELWNEKELFEKERTEIEEHFQQEQEHSESLTRTLQEREDRIILLEEERQFATDNATRLEENIRKHNEEIAEYSQRIVQREAEAEQLREEMSSMKREHSRLVGEQARALQEAAGQEDETKKHMEELVRKKAQADVEMTTSKDRIGALKEEVDRLRRQVHDLQQESADKEVKIVQITKQRAQDKEDLQGLNIALDSKQQELELLKRRIGVRGTAGSTPAQASKTAHHRRDSSVFSVTPSISRPPSAMSDSGNEGSTVRKERKISAEGPSTSSKIAALGKSTRINGTPSATSSASKRIEGSMGPPPMKPRASMAGTPTPTSRVSSLTRSSSAKPVHNATPVPHRRVSSATLEQSQSRTRALKSPITAESPTPSVSEQSEKENVDSASTAARRRSLIPAPV</sequence>
<organism evidence="3 4">
    <name type="scientific">Crucibulum laeve</name>
    <dbReference type="NCBI Taxonomy" id="68775"/>
    <lineage>
        <taxon>Eukaryota</taxon>
        <taxon>Fungi</taxon>
        <taxon>Dikarya</taxon>
        <taxon>Basidiomycota</taxon>
        <taxon>Agaricomycotina</taxon>
        <taxon>Agaricomycetes</taxon>
        <taxon>Agaricomycetidae</taxon>
        <taxon>Agaricales</taxon>
        <taxon>Agaricineae</taxon>
        <taxon>Nidulariaceae</taxon>
        <taxon>Crucibulum</taxon>
    </lineage>
</organism>
<feature type="compositionally biased region" description="Polar residues" evidence="2">
    <location>
        <begin position="1148"/>
        <end position="1161"/>
    </location>
</feature>
<protein>
    <submittedName>
        <fullName evidence="3">Uncharacterized protein</fullName>
    </submittedName>
</protein>
<feature type="compositionally biased region" description="Basic residues" evidence="2">
    <location>
        <begin position="65"/>
        <end position="75"/>
    </location>
</feature>
<keyword evidence="4" id="KW-1185">Reference proteome</keyword>
<dbReference type="Proteomes" id="UP000308652">
    <property type="component" value="Unassembled WGS sequence"/>
</dbReference>
<feature type="compositionally biased region" description="Low complexity" evidence="2">
    <location>
        <begin position="45"/>
        <end position="54"/>
    </location>
</feature>
<feature type="region of interest" description="Disordered" evidence="2">
    <location>
        <begin position="1"/>
        <end position="218"/>
    </location>
</feature>
<evidence type="ECO:0000313" key="4">
    <source>
        <dbReference type="Proteomes" id="UP000308652"/>
    </source>
</evidence>
<gene>
    <name evidence="3" type="ORF">BDQ12DRAFT_242419</name>
</gene>
<keyword evidence="1" id="KW-0175">Coiled coil</keyword>
<feature type="compositionally biased region" description="Polar residues" evidence="2">
    <location>
        <begin position="143"/>
        <end position="152"/>
    </location>
</feature>
<feature type="compositionally biased region" description="Basic and acidic residues" evidence="2">
    <location>
        <begin position="153"/>
        <end position="166"/>
    </location>
</feature>
<feature type="region of interest" description="Disordered" evidence="2">
    <location>
        <begin position="358"/>
        <end position="400"/>
    </location>
</feature>
<accession>A0A5C3M5U9</accession>
<dbReference type="PANTHER" id="PTHR23159:SF60">
    <property type="entry name" value="SPINDLE ASSEMBLY ABNORMAL PROTEIN 4"/>
    <property type="match status" value="1"/>
</dbReference>
<feature type="region of interest" description="Disordered" evidence="2">
    <location>
        <begin position="952"/>
        <end position="989"/>
    </location>
</feature>
<feature type="region of interest" description="Disordered" evidence="2">
    <location>
        <begin position="408"/>
        <end position="427"/>
    </location>
</feature>
<feature type="compositionally biased region" description="Polar residues" evidence="2">
    <location>
        <begin position="1099"/>
        <end position="1122"/>
    </location>
</feature>
<feature type="region of interest" description="Disordered" evidence="2">
    <location>
        <begin position="496"/>
        <end position="517"/>
    </location>
</feature>
<feature type="compositionally biased region" description="Low complexity" evidence="2">
    <location>
        <begin position="1182"/>
        <end position="1197"/>
    </location>
</feature>
<feature type="compositionally biased region" description="Polar residues" evidence="2">
    <location>
        <begin position="1232"/>
        <end position="1242"/>
    </location>
</feature>